<protein>
    <recommendedName>
        <fullName evidence="1">Aminoglycoside phosphotransferase domain-containing protein</fullName>
    </recommendedName>
</protein>
<dbReference type="AlphaFoldDB" id="A0A0U5CK08"/>
<dbReference type="Gene3D" id="3.90.1200.10">
    <property type="match status" value="1"/>
</dbReference>
<sequence length="106" mass="12143">MLRPVSQDVGPWVGFPEYALSTVQRECARFAKSRAEVQRQLNNFDESQSTYEFKSLLEKMNMILLTLSHDQRVLDVSEPVIWHTDLHLGNIFVSPNEPGIIEGIIN</sequence>
<evidence type="ECO:0000313" key="2">
    <source>
        <dbReference type="EMBL" id="CEL11354.1"/>
    </source>
</evidence>
<dbReference type="EMBL" id="CDMC01000025">
    <property type="protein sequence ID" value="CEL11354.1"/>
    <property type="molecule type" value="Genomic_DNA"/>
</dbReference>
<dbReference type="InterPro" id="IPR011009">
    <property type="entry name" value="Kinase-like_dom_sf"/>
</dbReference>
<feature type="domain" description="Aminoglycoside phosphotransferase" evidence="1">
    <location>
        <begin position="24"/>
        <end position="105"/>
    </location>
</feature>
<evidence type="ECO:0000259" key="1">
    <source>
        <dbReference type="Pfam" id="PF01636"/>
    </source>
</evidence>
<evidence type="ECO:0000313" key="3">
    <source>
        <dbReference type="Proteomes" id="UP000054771"/>
    </source>
</evidence>
<dbReference type="Pfam" id="PF01636">
    <property type="entry name" value="APH"/>
    <property type="match status" value="1"/>
</dbReference>
<dbReference type="OrthoDB" id="2831558at2759"/>
<accession>A0A0U5CK08</accession>
<dbReference type="STRING" id="454130.A0A0U5CK08"/>
<dbReference type="SUPFAM" id="SSF56112">
    <property type="entry name" value="Protein kinase-like (PK-like)"/>
    <property type="match status" value="1"/>
</dbReference>
<keyword evidence="3" id="KW-1185">Reference proteome</keyword>
<dbReference type="InterPro" id="IPR002575">
    <property type="entry name" value="Aminoglycoside_PTrfase"/>
</dbReference>
<gene>
    <name evidence="2" type="ORF">ASPCAL14457</name>
</gene>
<organism evidence="2 3">
    <name type="scientific">Aspergillus calidoustus</name>
    <dbReference type="NCBI Taxonomy" id="454130"/>
    <lineage>
        <taxon>Eukaryota</taxon>
        <taxon>Fungi</taxon>
        <taxon>Dikarya</taxon>
        <taxon>Ascomycota</taxon>
        <taxon>Pezizomycotina</taxon>
        <taxon>Eurotiomycetes</taxon>
        <taxon>Eurotiomycetidae</taxon>
        <taxon>Eurotiales</taxon>
        <taxon>Aspergillaceae</taxon>
        <taxon>Aspergillus</taxon>
        <taxon>Aspergillus subgen. Nidulantes</taxon>
    </lineage>
</organism>
<proteinExistence type="predicted"/>
<dbReference type="Proteomes" id="UP000054771">
    <property type="component" value="Unassembled WGS sequence"/>
</dbReference>
<reference evidence="3" key="1">
    <citation type="journal article" date="2016" name="Genome Announc.">
        <title>Draft genome sequences of fungus Aspergillus calidoustus.</title>
        <authorList>
            <person name="Horn F."/>
            <person name="Linde J."/>
            <person name="Mattern D.J."/>
            <person name="Walther G."/>
            <person name="Guthke R."/>
            <person name="Scherlach K."/>
            <person name="Martin K."/>
            <person name="Brakhage A.A."/>
            <person name="Petzke L."/>
            <person name="Valiante V."/>
        </authorList>
    </citation>
    <scope>NUCLEOTIDE SEQUENCE [LARGE SCALE GENOMIC DNA]</scope>
    <source>
        <strain evidence="3">SF006504</strain>
    </source>
</reference>
<name>A0A0U5CK08_ASPCI</name>